<dbReference type="EMBL" id="CP006272">
    <property type="protein sequence ID" value="AGZ44976.1"/>
    <property type="molecule type" value="Genomic_DNA"/>
</dbReference>
<evidence type="ECO:0000256" key="1">
    <source>
        <dbReference type="SAM" id="MobiDB-lite"/>
    </source>
</evidence>
<dbReference type="KEGG" id="afs:AFR_33590"/>
<feature type="compositionally biased region" description="Low complexity" evidence="1">
    <location>
        <begin position="221"/>
        <end position="232"/>
    </location>
</feature>
<dbReference type="AlphaFoldDB" id="U5WAK1"/>
<reference evidence="2 3" key="1">
    <citation type="journal article" date="2014" name="J. Biotechnol.">
        <title>Complete genome sequence of the actinobacterium Actinoplanes friuliensis HAG 010964, producer of the lipopeptide antibiotic friulimycin.</title>
        <authorList>
            <person name="Ruckert C."/>
            <person name="Szczepanowski R."/>
            <person name="Albersmeier A."/>
            <person name="Goesmann A."/>
            <person name="Fischer N."/>
            <person name="Steinkamper A."/>
            <person name="Puhler A."/>
            <person name="Biener R."/>
            <person name="Schwartz D."/>
            <person name="Kalinowski J."/>
        </authorList>
    </citation>
    <scope>NUCLEOTIDE SEQUENCE [LARGE SCALE GENOMIC DNA]</scope>
    <source>
        <strain evidence="2 3">DSM 7358</strain>
    </source>
</reference>
<keyword evidence="3" id="KW-1185">Reference proteome</keyword>
<gene>
    <name evidence="2" type="ORF">AFR_33590</name>
</gene>
<dbReference type="Proteomes" id="UP000017746">
    <property type="component" value="Chromosome"/>
</dbReference>
<feature type="compositionally biased region" description="Low complexity" evidence="1">
    <location>
        <begin position="134"/>
        <end position="208"/>
    </location>
</feature>
<organism evidence="2 3">
    <name type="scientific">Actinoplanes friuliensis DSM 7358</name>
    <dbReference type="NCBI Taxonomy" id="1246995"/>
    <lineage>
        <taxon>Bacteria</taxon>
        <taxon>Bacillati</taxon>
        <taxon>Actinomycetota</taxon>
        <taxon>Actinomycetes</taxon>
        <taxon>Micromonosporales</taxon>
        <taxon>Micromonosporaceae</taxon>
        <taxon>Actinoplanes</taxon>
    </lineage>
</organism>
<dbReference type="RefSeq" id="WP_023561313.1">
    <property type="nucleotide sequence ID" value="NC_022657.1"/>
</dbReference>
<dbReference type="PATRIC" id="fig|1246995.3.peg.6798"/>
<feature type="compositionally biased region" description="Low complexity" evidence="1">
    <location>
        <begin position="79"/>
        <end position="94"/>
    </location>
</feature>
<dbReference type="STRING" id="1246995.AFR_33590"/>
<accession>U5WAK1</accession>
<feature type="region of interest" description="Disordered" evidence="1">
    <location>
        <begin position="75"/>
        <end position="110"/>
    </location>
</feature>
<dbReference type="OrthoDB" id="3298873at2"/>
<feature type="region of interest" description="Disordered" evidence="1">
    <location>
        <begin position="134"/>
        <end position="290"/>
    </location>
</feature>
<dbReference type="HOGENOM" id="CLU_999776_0_0_11"/>
<feature type="compositionally biased region" description="Basic and acidic residues" evidence="1">
    <location>
        <begin position="257"/>
        <end position="270"/>
    </location>
</feature>
<evidence type="ECO:0000313" key="2">
    <source>
        <dbReference type="EMBL" id="AGZ44976.1"/>
    </source>
</evidence>
<sequence>MTDNAVLITLLAALTAGAGYAAGRWHQWYRTGPERDEAYQAGYDTATRSVFSMAARLIGARKAARGTAAVVPAAPAPASPEAAGPAPSASLRSKAASRSKRPGFAPTPRTASVLSSLESAALISPPTPAFGSLSLPVSASSPSAATSPSSASSTSPSAAASPSSASSLSPASPSPASSLSQAASSTSTSTSAGSAAAPYRATAPEAAGSPVSPRLIDTRSPAAAKPVEAPAETDGETRAGRHLVPDELVKAPTYRLAPDRVARAKVREAIPPEEGEDTTRLPAVPRPRSS</sequence>
<evidence type="ECO:0000313" key="3">
    <source>
        <dbReference type="Proteomes" id="UP000017746"/>
    </source>
</evidence>
<proteinExistence type="predicted"/>
<name>U5WAK1_9ACTN</name>
<feature type="compositionally biased region" description="Basic and acidic residues" evidence="1">
    <location>
        <begin position="235"/>
        <end position="249"/>
    </location>
</feature>
<protein>
    <submittedName>
        <fullName evidence="2">Uncharacterized protein</fullName>
    </submittedName>
</protein>